<protein>
    <submittedName>
        <fullName evidence="3">Dehydrogenase</fullName>
    </submittedName>
</protein>
<reference evidence="3 4" key="2">
    <citation type="submission" date="2020-03" db="EMBL/GenBank/DDBJ databases">
        <authorList>
            <person name="Ichikawa N."/>
            <person name="Kimura A."/>
            <person name="Kitahashi Y."/>
            <person name="Uohara A."/>
        </authorList>
    </citation>
    <scope>NUCLEOTIDE SEQUENCE [LARGE SCALE GENOMIC DNA]</scope>
    <source>
        <strain evidence="3 4">NBRC 107702</strain>
    </source>
</reference>
<evidence type="ECO:0000256" key="1">
    <source>
        <dbReference type="ARBA" id="ARBA00007689"/>
    </source>
</evidence>
<dbReference type="InterPro" id="IPR005545">
    <property type="entry name" value="YCII"/>
</dbReference>
<name>A0A6F8Y4K7_9ACTN</name>
<dbReference type="Pfam" id="PF03795">
    <property type="entry name" value="YCII"/>
    <property type="match status" value="1"/>
</dbReference>
<dbReference type="Gene3D" id="3.30.70.1060">
    <property type="entry name" value="Dimeric alpha+beta barrel"/>
    <property type="match status" value="1"/>
</dbReference>
<comment type="similarity">
    <text evidence="1">Belongs to the YciI family.</text>
</comment>
<dbReference type="InterPro" id="IPR011008">
    <property type="entry name" value="Dimeric_a/b-barrel"/>
</dbReference>
<dbReference type="RefSeq" id="WP_173040969.1">
    <property type="nucleotide sequence ID" value="NZ_AP022870.1"/>
</dbReference>
<dbReference type="EMBL" id="AP022870">
    <property type="protein sequence ID" value="BCB80963.1"/>
    <property type="molecule type" value="Genomic_DNA"/>
</dbReference>
<proteinExistence type="inferred from homology"/>
<evidence type="ECO:0000313" key="3">
    <source>
        <dbReference type="EMBL" id="BCB80963.1"/>
    </source>
</evidence>
<sequence length="149" mass="16287">MRFMLLLKGDPPLPEGGDSDAISQPPAELISAMGKYNEEMAKAGVLLAAEGLYPSSTGARVVYRDGKRTVVDGPFAEAKELIAGFYLIQVRSKEEAIEWASRCPMEAAVPPGMEGVVEVRRVGETAEMENITDEQLEQDRQLREQIAGF</sequence>
<dbReference type="KEGG" id="pfla:Pflav_073730"/>
<reference evidence="3 4" key="1">
    <citation type="submission" date="2020-03" db="EMBL/GenBank/DDBJ databases">
        <title>Whole genome shotgun sequence of Phytohabitans flavus NBRC 107702.</title>
        <authorList>
            <person name="Komaki H."/>
            <person name="Tamura T."/>
        </authorList>
    </citation>
    <scope>NUCLEOTIDE SEQUENCE [LARGE SCALE GENOMIC DNA]</scope>
    <source>
        <strain evidence="3 4">NBRC 107702</strain>
    </source>
</reference>
<dbReference type="PANTHER" id="PTHR35174">
    <property type="entry name" value="BLL7171 PROTEIN-RELATED"/>
    <property type="match status" value="1"/>
</dbReference>
<feature type="domain" description="YCII-related" evidence="2">
    <location>
        <begin position="1"/>
        <end position="122"/>
    </location>
</feature>
<keyword evidence="4" id="KW-1185">Reference proteome</keyword>
<dbReference type="AlphaFoldDB" id="A0A6F8Y4K7"/>
<dbReference type="SUPFAM" id="SSF54909">
    <property type="entry name" value="Dimeric alpha+beta barrel"/>
    <property type="match status" value="1"/>
</dbReference>
<evidence type="ECO:0000259" key="2">
    <source>
        <dbReference type="Pfam" id="PF03795"/>
    </source>
</evidence>
<accession>A0A6F8Y4K7</accession>
<dbReference type="Proteomes" id="UP000502508">
    <property type="component" value="Chromosome"/>
</dbReference>
<organism evidence="3 4">
    <name type="scientific">Phytohabitans flavus</name>
    <dbReference type="NCBI Taxonomy" id="1076124"/>
    <lineage>
        <taxon>Bacteria</taxon>
        <taxon>Bacillati</taxon>
        <taxon>Actinomycetota</taxon>
        <taxon>Actinomycetes</taxon>
        <taxon>Micromonosporales</taxon>
        <taxon>Micromonosporaceae</taxon>
    </lineage>
</organism>
<gene>
    <name evidence="3" type="ORF">Pflav_073730</name>
</gene>
<evidence type="ECO:0000313" key="4">
    <source>
        <dbReference type="Proteomes" id="UP000502508"/>
    </source>
</evidence>